<accession>A0ACC0QG52</accession>
<comment type="caution">
    <text evidence="1">The sequence shown here is derived from an EMBL/GenBank/DDBJ whole genome shotgun (WGS) entry which is preliminary data.</text>
</comment>
<proteinExistence type="predicted"/>
<evidence type="ECO:0000313" key="1">
    <source>
        <dbReference type="EMBL" id="KAI8652450.1"/>
    </source>
</evidence>
<protein>
    <submittedName>
        <fullName evidence="1">Monooxygenase</fullName>
    </submittedName>
</protein>
<keyword evidence="1" id="KW-0503">Monooxygenase</keyword>
<dbReference type="Proteomes" id="UP001065298">
    <property type="component" value="Chromosome 11"/>
</dbReference>
<reference evidence="1" key="1">
    <citation type="submission" date="2022-06" db="EMBL/GenBank/DDBJ databases">
        <title>Fusarium solani species complex genomes reveal bases of compartmentalisation and animal pathogenesis.</title>
        <authorList>
            <person name="Tsai I.J."/>
        </authorList>
    </citation>
    <scope>NUCLEOTIDE SEQUENCE</scope>
    <source>
        <strain evidence="1">Fu6.1</strain>
    </source>
</reference>
<dbReference type="EMBL" id="CM046513">
    <property type="protein sequence ID" value="KAI8652450.1"/>
    <property type="molecule type" value="Genomic_DNA"/>
</dbReference>
<name>A0ACC0QG52_9HYPO</name>
<gene>
    <name evidence="1" type="ORF">NCS57_01309000</name>
</gene>
<organism evidence="1 2">
    <name type="scientific">Fusarium keratoplasticum</name>
    <dbReference type="NCBI Taxonomy" id="1328300"/>
    <lineage>
        <taxon>Eukaryota</taxon>
        <taxon>Fungi</taxon>
        <taxon>Dikarya</taxon>
        <taxon>Ascomycota</taxon>
        <taxon>Pezizomycotina</taxon>
        <taxon>Sordariomycetes</taxon>
        <taxon>Hypocreomycetidae</taxon>
        <taxon>Hypocreales</taxon>
        <taxon>Nectriaceae</taxon>
        <taxon>Fusarium</taxon>
        <taxon>Fusarium solani species complex</taxon>
    </lineage>
</organism>
<keyword evidence="2" id="KW-1185">Reference proteome</keyword>
<evidence type="ECO:0000313" key="2">
    <source>
        <dbReference type="Proteomes" id="UP001065298"/>
    </source>
</evidence>
<keyword evidence="1" id="KW-0560">Oxidoreductase</keyword>
<sequence>MTQSSGNTVDFDVVIVGAGISGINTAYHVQTRAPKGTSYAIFEGRDVIGGTWDLFRYPGIRTDSDVHTFGFSWHTWAGEKPLAAGQQILNYMQQAATSHGIDKNIRFRHKVLSADWDSKLLSWSIKVLADGQPQTFRASFIILGTGYYDYDEPLAAEISGIERFKGPVIHPQFWPEAFDYSDKRVVIIGSGATAITLVPAMSEEADHVTMLQRSPSYVYSLPTRDLVGTIIRKILPHPIARRINRLRWVFLSNFLYSFCTWFPKVAKFLLTKAARKQLPSSVSWHPHFNPRYDPWQQRLCFCPDGDFYSSLRSGKADVVTGIIKDITANAIELQSGEILHPDIIVTATGLNLKFGGGVKLSVDQQEVDPTQRFMWKGSLLQDVPNMVFILGYFNASFTLGADVTAELLVRLLCTIHKKGARAIVPRIQDLESTKEQSVTGLTSTYVTAGASHLPKGGQGMWAPKSSYFPDMLKAKWGSITKDLEFLYDESN</sequence>